<name>A0A804R200_MAIZE</name>
<dbReference type="RefSeq" id="XP_008659263.1">
    <property type="nucleotide sequence ID" value="XM_008661041.2"/>
</dbReference>
<dbReference type="Gene3D" id="2.80.10.50">
    <property type="match status" value="1"/>
</dbReference>
<dbReference type="SUPFAM" id="SSF50405">
    <property type="entry name" value="Actin-crosslinking proteins"/>
    <property type="match status" value="1"/>
</dbReference>
<dbReference type="GeneID" id="103638033"/>
<evidence type="ECO:0000313" key="3">
    <source>
        <dbReference type="EnsemblPlants" id="Zm00001eb375960_P001"/>
    </source>
</evidence>
<reference evidence="3" key="3">
    <citation type="submission" date="2021-05" db="UniProtKB">
        <authorList>
            <consortium name="EnsemblPlants"/>
        </authorList>
    </citation>
    <scope>IDENTIFICATION</scope>
    <source>
        <strain evidence="3">cv. B73</strain>
    </source>
</reference>
<dbReference type="Pfam" id="PF04601">
    <property type="entry name" value="DUF569"/>
    <property type="match status" value="1"/>
</dbReference>
<dbReference type="Gramene" id="Zm00001eb375960_T001">
    <property type="protein sequence ID" value="Zm00001eb375960_P001"/>
    <property type="gene ID" value="Zm00001eb375960"/>
</dbReference>
<dbReference type="Proteomes" id="UP000007305">
    <property type="component" value="Chromosome 9"/>
</dbReference>
<dbReference type="InterPro" id="IPR007679">
    <property type="entry name" value="DUF569"/>
</dbReference>
<sequence>MDQIFDENHVRLRSRVRGTYLYADEDGVGVSLSRRRASLNAAWQVHLVQNFVLFRSAAYGRYLAVSREMAPPGHRGLRVVQRDYDELVLYAVAWRPIGAPLTVDDEAEADVVLRYGSTRYLRANGRHRRWHTGVTVDDNGGVRTTMMFWMVEEIPPRIEPPVLPLPPPPTMTTTPGLMSLLLRRAEPTSEPLRTIRYVRANNVGNFNPLGWATFQFYGRSVYLLLCRLAYQLGETISVGGERGVIGIALCVQAGNCARLTPLVTDLPWCDDPMNIVVLATDSYAATQLRHPNVDEP</sequence>
<dbReference type="PANTHER" id="PTHR31205">
    <property type="entry name" value="ACTIN CROSS-LINKING PROTEIN (DUF569)"/>
    <property type="match status" value="1"/>
</dbReference>
<accession>A0A804R200</accession>
<evidence type="ECO:0000313" key="4">
    <source>
        <dbReference type="Proteomes" id="UP000007305"/>
    </source>
</evidence>
<dbReference type="OrthoDB" id="581309at2759"/>
<reference evidence="3" key="2">
    <citation type="submission" date="2019-07" db="EMBL/GenBank/DDBJ databases">
        <authorList>
            <person name="Seetharam A."/>
            <person name="Woodhouse M."/>
            <person name="Cannon E."/>
        </authorList>
    </citation>
    <scope>NUCLEOTIDE SEQUENCE [LARGE SCALE GENOMIC DNA]</scope>
    <source>
        <strain evidence="3">cv. B73</strain>
    </source>
</reference>
<feature type="domain" description="DUF569" evidence="2">
    <location>
        <begin position="192"/>
        <end position="278"/>
    </location>
</feature>
<dbReference type="KEGG" id="zma:103638033"/>
<reference evidence="4" key="1">
    <citation type="journal article" date="2009" name="Science">
        <title>The B73 maize genome: complexity, diversity, and dynamics.</title>
        <authorList>
            <person name="Schnable P.S."/>
            <person name="Ware D."/>
            <person name="Fulton R.S."/>
            <person name="Stein J.C."/>
            <person name="Wei F."/>
            <person name="Pasternak S."/>
            <person name="Liang C."/>
            <person name="Zhang J."/>
            <person name="Fulton L."/>
            <person name="Graves T.A."/>
            <person name="Minx P."/>
            <person name="Reily A.D."/>
            <person name="Courtney L."/>
            <person name="Kruchowski S.S."/>
            <person name="Tomlinson C."/>
            <person name="Strong C."/>
            <person name="Delehaunty K."/>
            <person name="Fronick C."/>
            <person name="Courtney B."/>
            <person name="Rock S.M."/>
            <person name="Belter E."/>
            <person name="Du F."/>
            <person name="Kim K."/>
            <person name="Abbott R.M."/>
            <person name="Cotton M."/>
            <person name="Levy A."/>
            <person name="Marchetto P."/>
            <person name="Ochoa K."/>
            <person name="Jackson S.M."/>
            <person name="Gillam B."/>
            <person name="Chen W."/>
            <person name="Yan L."/>
            <person name="Higginbotham J."/>
            <person name="Cardenas M."/>
            <person name="Waligorski J."/>
            <person name="Applebaum E."/>
            <person name="Phelps L."/>
            <person name="Falcone J."/>
            <person name="Kanchi K."/>
            <person name="Thane T."/>
            <person name="Scimone A."/>
            <person name="Thane N."/>
            <person name="Henke J."/>
            <person name="Wang T."/>
            <person name="Ruppert J."/>
            <person name="Shah N."/>
            <person name="Rotter K."/>
            <person name="Hodges J."/>
            <person name="Ingenthron E."/>
            <person name="Cordes M."/>
            <person name="Kohlberg S."/>
            <person name="Sgro J."/>
            <person name="Delgado B."/>
            <person name="Mead K."/>
            <person name="Chinwalla A."/>
            <person name="Leonard S."/>
            <person name="Crouse K."/>
            <person name="Collura K."/>
            <person name="Kudrna D."/>
            <person name="Currie J."/>
            <person name="He R."/>
            <person name="Angelova A."/>
            <person name="Rajasekar S."/>
            <person name="Mueller T."/>
            <person name="Lomeli R."/>
            <person name="Scara G."/>
            <person name="Ko A."/>
            <person name="Delaney K."/>
            <person name="Wissotski M."/>
            <person name="Lopez G."/>
            <person name="Campos D."/>
            <person name="Braidotti M."/>
            <person name="Ashley E."/>
            <person name="Golser W."/>
            <person name="Kim H."/>
            <person name="Lee S."/>
            <person name="Lin J."/>
            <person name="Dujmic Z."/>
            <person name="Kim W."/>
            <person name="Talag J."/>
            <person name="Zuccolo A."/>
            <person name="Fan C."/>
            <person name="Sebastian A."/>
            <person name="Kramer M."/>
            <person name="Spiegel L."/>
            <person name="Nascimento L."/>
            <person name="Zutavern T."/>
            <person name="Miller B."/>
            <person name="Ambroise C."/>
            <person name="Muller S."/>
            <person name="Spooner W."/>
            <person name="Narechania A."/>
            <person name="Ren L."/>
            <person name="Wei S."/>
            <person name="Kumari S."/>
            <person name="Faga B."/>
            <person name="Levy M.J."/>
            <person name="McMahan L."/>
            <person name="Van Buren P."/>
            <person name="Vaughn M.W."/>
            <person name="Ying K."/>
            <person name="Yeh C.-T."/>
            <person name="Emrich S.J."/>
            <person name="Jia Y."/>
            <person name="Kalyanaraman A."/>
            <person name="Hsia A.-P."/>
            <person name="Barbazuk W.B."/>
            <person name="Baucom R.S."/>
            <person name="Brutnell T.P."/>
            <person name="Carpita N.C."/>
            <person name="Chaparro C."/>
            <person name="Chia J.-M."/>
            <person name="Deragon J.-M."/>
            <person name="Estill J.C."/>
            <person name="Fu Y."/>
            <person name="Jeddeloh J.A."/>
            <person name="Han Y."/>
            <person name="Lee H."/>
            <person name="Li P."/>
            <person name="Lisch D.R."/>
            <person name="Liu S."/>
            <person name="Liu Z."/>
            <person name="Nagel D.H."/>
            <person name="McCann M.C."/>
            <person name="SanMiguel P."/>
            <person name="Myers A.M."/>
            <person name="Nettleton D."/>
            <person name="Nguyen J."/>
            <person name="Penning B.W."/>
            <person name="Ponnala L."/>
            <person name="Schneider K.L."/>
            <person name="Schwartz D.C."/>
            <person name="Sharma A."/>
            <person name="Soderlund C."/>
            <person name="Springer N.M."/>
            <person name="Sun Q."/>
            <person name="Wang H."/>
            <person name="Waterman M."/>
            <person name="Westerman R."/>
            <person name="Wolfgruber T.K."/>
            <person name="Yang L."/>
            <person name="Yu Y."/>
            <person name="Zhang L."/>
            <person name="Zhou S."/>
            <person name="Zhu Q."/>
            <person name="Bennetzen J.L."/>
            <person name="Dawe R.K."/>
            <person name="Jiang J."/>
            <person name="Jiang N."/>
            <person name="Presting G.G."/>
            <person name="Wessler S.R."/>
            <person name="Aluru S."/>
            <person name="Martienssen R.A."/>
            <person name="Clifton S.W."/>
            <person name="McCombie W.R."/>
            <person name="Wing R.A."/>
            <person name="Wilson R.K."/>
        </authorList>
    </citation>
    <scope>NUCLEOTIDE SEQUENCE [LARGE SCALE GENOMIC DNA]</scope>
    <source>
        <strain evidence="4">cv. B73</strain>
    </source>
</reference>
<dbReference type="AlphaFoldDB" id="A0A804R200"/>
<dbReference type="InParanoid" id="A0A804R200"/>
<dbReference type="Pfam" id="PF22932">
    <property type="entry name" value="Ubiq_DUF_assoc"/>
    <property type="match status" value="1"/>
</dbReference>
<organism evidence="3 4">
    <name type="scientific">Zea mays</name>
    <name type="common">Maize</name>
    <dbReference type="NCBI Taxonomy" id="4577"/>
    <lineage>
        <taxon>Eukaryota</taxon>
        <taxon>Viridiplantae</taxon>
        <taxon>Streptophyta</taxon>
        <taxon>Embryophyta</taxon>
        <taxon>Tracheophyta</taxon>
        <taxon>Spermatophyta</taxon>
        <taxon>Magnoliopsida</taxon>
        <taxon>Liliopsida</taxon>
        <taxon>Poales</taxon>
        <taxon>Poaceae</taxon>
        <taxon>PACMAD clade</taxon>
        <taxon>Panicoideae</taxon>
        <taxon>Andropogonodae</taxon>
        <taxon>Andropogoneae</taxon>
        <taxon>Tripsacinae</taxon>
        <taxon>Zea</taxon>
    </lineage>
</organism>
<feature type="domain" description="DUF569" evidence="1">
    <location>
        <begin position="6"/>
        <end position="140"/>
    </location>
</feature>
<proteinExistence type="predicted"/>
<dbReference type="PANTHER" id="PTHR31205:SF28">
    <property type="entry name" value="DUF569 DOMAIN-CONTAINING PROTEIN"/>
    <property type="match status" value="1"/>
</dbReference>
<evidence type="ECO:0008006" key="5">
    <source>
        <dbReference type="Google" id="ProtNLM"/>
    </source>
</evidence>
<dbReference type="EnsemblPlants" id="Zm00001eb375960_T001">
    <property type="protein sequence ID" value="Zm00001eb375960_P001"/>
    <property type="gene ID" value="Zm00001eb375960"/>
</dbReference>
<keyword evidence="4" id="KW-1185">Reference proteome</keyword>
<dbReference type="CDD" id="cd23340">
    <property type="entry name" value="beta-trefoil_FSCN_ACP-like"/>
    <property type="match status" value="1"/>
</dbReference>
<protein>
    <recommendedName>
        <fullName evidence="5">DUF569 domain-containing protein</fullName>
    </recommendedName>
</protein>
<dbReference type="InterPro" id="IPR008999">
    <property type="entry name" value="Actin-crosslinking"/>
</dbReference>
<evidence type="ECO:0000259" key="2">
    <source>
        <dbReference type="Pfam" id="PF22932"/>
    </source>
</evidence>
<dbReference type="FunCoup" id="A0A804R200">
    <property type="interactions" value="510"/>
</dbReference>
<evidence type="ECO:0000259" key="1">
    <source>
        <dbReference type="Pfam" id="PF04601"/>
    </source>
</evidence>
<gene>
    <name evidence="3" type="primary">LOC103638033</name>
</gene>
<dbReference type="InterPro" id="IPR054726">
    <property type="entry name" value="Ubiq_DUF569-assoc"/>
</dbReference>